<comment type="catalytic activity">
    <reaction evidence="5">
        <text>N,N-dimethyl-1,4-phenylenediamine + anthranilate + 2 NAD(+) = 2-(4-dimethylaminophenyl)diazenylbenzoate + 2 NADH + 2 H(+)</text>
        <dbReference type="Rhea" id="RHEA:55872"/>
        <dbReference type="ChEBI" id="CHEBI:15378"/>
        <dbReference type="ChEBI" id="CHEBI:15783"/>
        <dbReference type="ChEBI" id="CHEBI:16567"/>
        <dbReference type="ChEBI" id="CHEBI:57540"/>
        <dbReference type="ChEBI" id="CHEBI:57945"/>
        <dbReference type="ChEBI" id="CHEBI:71579"/>
        <dbReference type="EC" id="1.7.1.17"/>
    </reaction>
    <physiologicalReaction direction="right-to-left" evidence="5">
        <dbReference type="Rhea" id="RHEA:55874"/>
    </physiologicalReaction>
</comment>
<dbReference type="HAMAP" id="MF_01216">
    <property type="entry name" value="Azoreductase_type1"/>
    <property type="match status" value="1"/>
</dbReference>
<dbReference type="GO" id="GO:0010181">
    <property type="term" value="F:FMN binding"/>
    <property type="evidence" value="ECO:0007669"/>
    <property type="project" value="UniProtKB-UniRule"/>
</dbReference>
<evidence type="ECO:0000313" key="9">
    <source>
        <dbReference type="Proteomes" id="UP000290565"/>
    </source>
</evidence>
<dbReference type="EMBL" id="LBJM01000211">
    <property type="protein sequence ID" value="RXH20983.1"/>
    <property type="molecule type" value="Genomic_DNA"/>
</dbReference>
<sequence>MPKLLHLSCSPRPDSESSAGALVFIEHFRQAHPDWDIDVMDLWREQMPEFAGPILEAKYARMNGHRFNDPQRDRFAEAERMALRFSLADRVLISTPMWNFGIPYKLKQFIDIIVQPGLTFRFDPSQGYIPLLKDRPTLVVLASGSDFSTGMNRGRIDMATPYLREILRFIGINDVRFVAIGPTIGPRQSLEAARERASKRLAAMAANF</sequence>
<dbReference type="EC" id="1.6.5.-" evidence="6"/>
<comment type="cofactor">
    <cofactor evidence="6">
        <name>FMN</name>
        <dbReference type="ChEBI" id="CHEBI:58210"/>
    </cofactor>
    <text evidence="6">Binds 1 FMN per subunit.</text>
</comment>
<dbReference type="InterPro" id="IPR003680">
    <property type="entry name" value="Flavodoxin_fold"/>
</dbReference>
<dbReference type="GO" id="GO:0016652">
    <property type="term" value="F:oxidoreductase activity, acting on NAD(P)H as acceptor"/>
    <property type="evidence" value="ECO:0007669"/>
    <property type="project" value="UniProtKB-UniRule"/>
</dbReference>
<gene>
    <name evidence="6" type="primary">azoR</name>
    <name evidence="8" type="ORF">XH94_38870</name>
</gene>
<comment type="caution">
    <text evidence="8">The sequence shown here is derived from an EMBL/GenBank/DDBJ whole genome shotgun (WGS) entry which is preliminary data.</text>
</comment>
<protein>
    <recommendedName>
        <fullName evidence="6">FMN dependent NADH:quinone oxidoreductase</fullName>
        <ecNumber evidence="6">1.6.5.-</ecNumber>
    </recommendedName>
    <alternativeName>
        <fullName evidence="6">Azo-dye reductase</fullName>
    </alternativeName>
    <alternativeName>
        <fullName evidence="6">FMN-dependent NADH-azo compound oxidoreductase</fullName>
    </alternativeName>
    <alternativeName>
        <fullName evidence="6">FMN-dependent NADH-azoreductase</fullName>
        <ecNumber evidence="6">1.7.1.17</ecNumber>
    </alternativeName>
</protein>
<keyword evidence="1 6" id="KW-0285">Flavoprotein</keyword>
<dbReference type="Proteomes" id="UP000290565">
    <property type="component" value="Unassembled WGS sequence"/>
</dbReference>
<comment type="caution">
    <text evidence="6">Lacks conserved residue(s) required for the propagation of feature annotation.</text>
</comment>
<comment type="catalytic activity">
    <reaction evidence="6">
        <text>2 a quinone + NADH + H(+) = 2 a 1,4-benzosemiquinone + NAD(+)</text>
        <dbReference type="Rhea" id="RHEA:65952"/>
        <dbReference type="ChEBI" id="CHEBI:15378"/>
        <dbReference type="ChEBI" id="CHEBI:57540"/>
        <dbReference type="ChEBI" id="CHEBI:57945"/>
        <dbReference type="ChEBI" id="CHEBI:132124"/>
        <dbReference type="ChEBI" id="CHEBI:134225"/>
    </reaction>
</comment>
<keyword evidence="3 6" id="KW-0560">Oxidoreductase</keyword>
<dbReference type="SUPFAM" id="SSF52218">
    <property type="entry name" value="Flavoproteins"/>
    <property type="match status" value="1"/>
</dbReference>
<evidence type="ECO:0000256" key="6">
    <source>
        <dbReference type="HAMAP-Rule" id="MF_01216"/>
    </source>
</evidence>
<evidence type="ECO:0000256" key="4">
    <source>
        <dbReference type="ARBA" id="ARBA00023027"/>
    </source>
</evidence>
<dbReference type="InterPro" id="IPR023048">
    <property type="entry name" value="NADH:quinone_OxRdtase_FMN_depd"/>
</dbReference>
<evidence type="ECO:0000256" key="1">
    <source>
        <dbReference type="ARBA" id="ARBA00022630"/>
    </source>
</evidence>
<dbReference type="InterPro" id="IPR050104">
    <property type="entry name" value="FMN-dep_NADH:Q_OxRdtase_AzoR1"/>
</dbReference>
<reference evidence="8 9" key="1">
    <citation type="submission" date="2015-04" db="EMBL/GenBank/DDBJ databases">
        <title>Comparative genomics of rhizobia nodulating Arachis hypogaea in China.</title>
        <authorList>
            <person name="Li Y."/>
        </authorList>
    </citation>
    <scope>NUCLEOTIDE SEQUENCE [LARGE SCALE GENOMIC DNA]</scope>
    <source>
        <strain evidence="8 9">CCBAU 51787</strain>
    </source>
</reference>
<dbReference type="Pfam" id="PF02525">
    <property type="entry name" value="Flavodoxin_2"/>
    <property type="match status" value="1"/>
</dbReference>
<comment type="subunit">
    <text evidence="6">Homodimer.</text>
</comment>
<evidence type="ECO:0000256" key="3">
    <source>
        <dbReference type="ARBA" id="ARBA00023002"/>
    </source>
</evidence>
<dbReference type="GO" id="GO:0009055">
    <property type="term" value="F:electron transfer activity"/>
    <property type="evidence" value="ECO:0007669"/>
    <property type="project" value="UniProtKB-UniRule"/>
</dbReference>
<dbReference type="PANTHER" id="PTHR43741:SF4">
    <property type="entry name" value="FMN-DEPENDENT NADH:QUINONE OXIDOREDUCTASE"/>
    <property type="match status" value="1"/>
</dbReference>
<feature type="binding site" evidence="6">
    <location>
        <position position="10"/>
    </location>
    <ligand>
        <name>FMN</name>
        <dbReference type="ChEBI" id="CHEBI:58210"/>
    </ligand>
</feature>
<comment type="function">
    <text evidence="6">Also exhibits azoreductase activity. Catalyzes the reductive cleavage of the azo bond in aromatic azo compounds to the corresponding amines.</text>
</comment>
<dbReference type="EC" id="1.7.1.17" evidence="6"/>
<evidence type="ECO:0000259" key="7">
    <source>
        <dbReference type="Pfam" id="PF02525"/>
    </source>
</evidence>
<organism evidence="8 9">
    <name type="scientific">Bradyrhizobium zhanjiangense</name>
    <dbReference type="NCBI Taxonomy" id="1325107"/>
    <lineage>
        <taxon>Bacteria</taxon>
        <taxon>Pseudomonadati</taxon>
        <taxon>Pseudomonadota</taxon>
        <taxon>Alphaproteobacteria</taxon>
        <taxon>Hyphomicrobiales</taxon>
        <taxon>Nitrobacteraceae</taxon>
        <taxon>Bradyrhizobium</taxon>
    </lineage>
</organism>
<dbReference type="AlphaFoldDB" id="A0A4Q0RRX0"/>
<accession>A0A4Q0RRX0</accession>
<dbReference type="RefSeq" id="WP_128947801.1">
    <property type="nucleotide sequence ID" value="NZ_LBJM01000211.1"/>
</dbReference>
<comment type="function">
    <text evidence="6">Quinone reductase that provides resistance to thiol-specific stress caused by electrophilic quinones.</text>
</comment>
<comment type="similarity">
    <text evidence="6">Belongs to the azoreductase type 1 family.</text>
</comment>
<evidence type="ECO:0000313" key="8">
    <source>
        <dbReference type="EMBL" id="RXH20983.1"/>
    </source>
</evidence>
<feature type="domain" description="Flavodoxin-like fold" evidence="7">
    <location>
        <begin position="3"/>
        <end position="201"/>
    </location>
</feature>
<keyword evidence="4 6" id="KW-0520">NAD</keyword>
<feature type="binding site" evidence="6">
    <location>
        <begin position="15"/>
        <end position="17"/>
    </location>
    <ligand>
        <name>FMN</name>
        <dbReference type="ChEBI" id="CHEBI:58210"/>
    </ligand>
</feature>
<proteinExistence type="inferred from homology"/>
<keyword evidence="2 6" id="KW-0288">FMN</keyword>
<dbReference type="InterPro" id="IPR029039">
    <property type="entry name" value="Flavoprotein-like_sf"/>
</dbReference>
<name>A0A4Q0RRX0_9BRAD</name>
<dbReference type="Gene3D" id="3.40.50.360">
    <property type="match status" value="1"/>
</dbReference>
<dbReference type="PANTHER" id="PTHR43741">
    <property type="entry name" value="FMN-DEPENDENT NADH-AZOREDUCTASE 1"/>
    <property type="match status" value="1"/>
</dbReference>
<feature type="binding site" evidence="6">
    <location>
        <begin position="97"/>
        <end position="100"/>
    </location>
    <ligand>
        <name>FMN</name>
        <dbReference type="ChEBI" id="CHEBI:58210"/>
    </ligand>
</feature>
<dbReference type="GO" id="GO:0016655">
    <property type="term" value="F:oxidoreductase activity, acting on NAD(P)H, quinone or similar compound as acceptor"/>
    <property type="evidence" value="ECO:0007669"/>
    <property type="project" value="InterPro"/>
</dbReference>
<evidence type="ECO:0000256" key="2">
    <source>
        <dbReference type="ARBA" id="ARBA00022643"/>
    </source>
</evidence>
<evidence type="ECO:0000256" key="5">
    <source>
        <dbReference type="ARBA" id="ARBA00048542"/>
    </source>
</evidence>